<evidence type="ECO:0000313" key="7">
    <source>
        <dbReference type="EMBL" id="KAK0519031.1"/>
    </source>
</evidence>
<feature type="compositionally biased region" description="Low complexity" evidence="6">
    <location>
        <begin position="294"/>
        <end position="307"/>
    </location>
</feature>
<feature type="compositionally biased region" description="Polar residues" evidence="6">
    <location>
        <begin position="1"/>
        <end position="11"/>
    </location>
</feature>
<dbReference type="Gene3D" id="1.10.3630.10">
    <property type="entry name" value="yeast vps74-n-term truncation variant domain like"/>
    <property type="match status" value="1"/>
</dbReference>
<accession>A0AAN6JGL1</accession>
<comment type="caution">
    <text evidence="7">The sequence shown here is derived from an EMBL/GenBank/DDBJ whole genome shotgun (WGS) entry which is preliminary data.</text>
</comment>
<comment type="subcellular location">
    <subcellularLocation>
        <location evidence="1">Golgi apparatus membrane</location>
        <topology evidence="1">Peripheral membrane protein</topology>
        <orientation evidence="1">Cytoplasmic side</orientation>
    </subcellularLocation>
</comment>
<evidence type="ECO:0000256" key="6">
    <source>
        <dbReference type="SAM" id="MobiDB-lite"/>
    </source>
</evidence>
<evidence type="ECO:0000313" key="8">
    <source>
        <dbReference type="Proteomes" id="UP001176521"/>
    </source>
</evidence>
<dbReference type="AlphaFoldDB" id="A0AAN6JGL1"/>
<dbReference type="GO" id="GO:0007030">
    <property type="term" value="P:Golgi organization"/>
    <property type="evidence" value="ECO:0007669"/>
    <property type="project" value="TreeGrafter"/>
</dbReference>
<reference evidence="7" key="1">
    <citation type="journal article" date="2023" name="PhytoFront">
        <title>Draft Genome Resources of Seven Strains of Tilletia horrida, Causal Agent of Kernel Smut of Rice.</title>
        <authorList>
            <person name="Khanal S."/>
            <person name="Antony Babu S."/>
            <person name="Zhou X.G."/>
        </authorList>
    </citation>
    <scope>NUCLEOTIDE SEQUENCE</scope>
    <source>
        <strain evidence="7">TX3</strain>
    </source>
</reference>
<dbReference type="GO" id="GO:0048194">
    <property type="term" value="P:Golgi vesicle budding"/>
    <property type="evidence" value="ECO:0007669"/>
    <property type="project" value="TreeGrafter"/>
</dbReference>
<evidence type="ECO:0008006" key="9">
    <source>
        <dbReference type="Google" id="ProtNLM"/>
    </source>
</evidence>
<evidence type="ECO:0000256" key="4">
    <source>
        <dbReference type="ARBA" id="ARBA00023121"/>
    </source>
</evidence>
<dbReference type="GO" id="GO:0005802">
    <property type="term" value="C:trans-Golgi network"/>
    <property type="evidence" value="ECO:0007669"/>
    <property type="project" value="TreeGrafter"/>
</dbReference>
<organism evidence="7 8">
    <name type="scientific">Tilletia horrida</name>
    <dbReference type="NCBI Taxonomy" id="155126"/>
    <lineage>
        <taxon>Eukaryota</taxon>
        <taxon>Fungi</taxon>
        <taxon>Dikarya</taxon>
        <taxon>Basidiomycota</taxon>
        <taxon>Ustilaginomycotina</taxon>
        <taxon>Exobasidiomycetes</taxon>
        <taxon>Tilletiales</taxon>
        <taxon>Tilletiaceae</taxon>
        <taxon>Tilletia</taxon>
    </lineage>
</organism>
<keyword evidence="8" id="KW-1185">Reference proteome</keyword>
<name>A0AAN6JGL1_9BASI</name>
<evidence type="ECO:0000256" key="1">
    <source>
        <dbReference type="ARBA" id="ARBA00004255"/>
    </source>
</evidence>
<dbReference type="EMBL" id="JAPDMQ010001099">
    <property type="protein sequence ID" value="KAK0519031.1"/>
    <property type="molecule type" value="Genomic_DNA"/>
</dbReference>
<feature type="region of interest" description="Disordered" evidence="6">
    <location>
        <begin position="1"/>
        <end position="64"/>
    </location>
</feature>
<dbReference type="PANTHER" id="PTHR12704:SF2">
    <property type="entry name" value="GOLGI PHOSPHOPROTEIN 3 HOMOLOG SAURON"/>
    <property type="match status" value="1"/>
</dbReference>
<dbReference type="InterPro" id="IPR038261">
    <property type="entry name" value="GPP34-like_sf"/>
</dbReference>
<feature type="region of interest" description="Disordered" evidence="6">
    <location>
        <begin position="379"/>
        <end position="415"/>
    </location>
</feature>
<feature type="region of interest" description="Disordered" evidence="6">
    <location>
        <begin position="272"/>
        <end position="309"/>
    </location>
</feature>
<dbReference type="PANTHER" id="PTHR12704">
    <property type="entry name" value="TRANS-GOLGI PROTEIN GMX33"/>
    <property type="match status" value="1"/>
</dbReference>
<feature type="compositionally biased region" description="Gly residues" evidence="6">
    <location>
        <begin position="379"/>
        <end position="405"/>
    </location>
</feature>
<proteinExistence type="inferred from homology"/>
<keyword evidence="3" id="KW-0333">Golgi apparatus</keyword>
<dbReference type="GO" id="GO:0070273">
    <property type="term" value="F:phosphatidylinositol-4-phosphate binding"/>
    <property type="evidence" value="ECO:0007669"/>
    <property type="project" value="InterPro"/>
</dbReference>
<dbReference type="Pfam" id="PF05719">
    <property type="entry name" value="GPP34"/>
    <property type="match status" value="1"/>
</dbReference>
<dbReference type="Proteomes" id="UP001176521">
    <property type="component" value="Unassembled WGS sequence"/>
</dbReference>
<protein>
    <recommendedName>
        <fullName evidence="9">Vacuolar protein sorting-associated protein 74</fullName>
    </recommendedName>
</protein>
<dbReference type="GO" id="GO:0000139">
    <property type="term" value="C:Golgi membrane"/>
    <property type="evidence" value="ECO:0007669"/>
    <property type="project" value="UniProtKB-SubCell"/>
</dbReference>
<evidence type="ECO:0000256" key="2">
    <source>
        <dbReference type="ARBA" id="ARBA00007284"/>
    </source>
</evidence>
<evidence type="ECO:0000256" key="3">
    <source>
        <dbReference type="ARBA" id="ARBA00023034"/>
    </source>
</evidence>
<dbReference type="GO" id="GO:0005829">
    <property type="term" value="C:cytosol"/>
    <property type="evidence" value="ECO:0007669"/>
    <property type="project" value="TreeGrafter"/>
</dbReference>
<keyword evidence="4" id="KW-0446">Lipid-binding</keyword>
<sequence length="484" mass="50938">MASGSNTNVSGLSRRRPGGISSPTYGGNIHPEELGSPRTASPAPGNGHGHGHGHGNNSSARSSLGAAPVAFDPRDLQDENELSAHPRLTLMEEILLLGLKDRQGYLSFWNDSISFALRACIVIELALRKRIAVVREPTRRRFDVQDRLIEVINPKGTGEVLLDEALKMMRTSELMSTAQWVDLLSGETWNVMKIGYQLKQVRERLAKGLVDKGVLRTEKRNFLLFDMPTHPIADSSAKDGVLRRILMLLTATSPTVHAESFYREDDASAAGSRARAGGSRHRDEDLNFGGAGGSSRPAGSGSSSARGDAQTGAGNGIGIASQGVALRVTRALCLLCCSFSANVLENALTHLSYDARELAFQKADDVLADFAQWPMAPHTGGGGIGGAGPPGGGSGIPGPSMGGSGATSNGRARSGISVGPGIAEGSVLPSSSSSAGRRPEINMGVGIEELARAIRAEYVAQGNEYQFEVIAGVLHVLSRMDSLL</sequence>
<dbReference type="GO" id="GO:0006890">
    <property type="term" value="P:retrograde vesicle-mediated transport, Golgi to endoplasmic reticulum"/>
    <property type="evidence" value="ECO:0007669"/>
    <property type="project" value="TreeGrafter"/>
</dbReference>
<dbReference type="InterPro" id="IPR008628">
    <property type="entry name" value="GPP34-like"/>
</dbReference>
<keyword evidence="5" id="KW-0472">Membrane</keyword>
<evidence type="ECO:0000256" key="5">
    <source>
        <dbReference type="ARBA" id="ARBA00023136"/>
    </source>
</evidence>
<dbReference type="GO" id="GO:0031985">
    <property type="term" value="C:Golgi cisterna"/>
    <property type="evidence" value="ECO:0007669"/>
    <property type="project" value="TreeGrafter"/>
</dbReference>
<gene>
    <name evidence="7" type="ORF">OC842_007585</name>
</gene>
<comment type="similarity">
    <text evidence="2">Belongs to the GOLPH3/VPS74 family.</text>
</comment>
<dbReference type="GO" id="GO:0043001">
    <property type="term" value="P:Golgi to plasma membrane protein transport"/>
    <property type="evidence" value="ECO:0007669"/>
    <property type="project" value="TreeGrafter"/>
</dbReference>